<evidence type="ECO:0000313" key="1">
    <source>
        <dbReference type="EMBL" id="CAD6494944.1"/>
    </source>
</evidence>
<gene>
    <name evidence="1" type="ORF">LAKADJCE_01013</name>
</gene>
<comment type="caution">
    <text evidence="1">The sequence shown here is derived from an EMBL/GenBank/DDBJ whole genome shotgun (WGS) entry which is preliminary data.</text>
</comment>
<name>A0A811TGR9_9EURY</name>
<organism evidence="1 2">
    <name type="scientific">Candidatus Argoarchaeum ethanivorans</name>
    <dbReference type="NCBI Taxonomy" id="2608793"/>
    <lineage>
        <taxon>Archaea</taxon>
        <taxon>Methanobacteriati</taxon>
        <taxon>Methanobacteriota</taxon>
        <taxon>Stenosarchaea group</taxon>
        <taxon>Methanomicrobia</taxon>
        <taxon>Methanosarcinales</taxon>
        <taxon>Methanosarcinales incertae sedis</taxon>
        <taxon>GOM Arc I cluster</taxon>
        <taxon>Candidatus Argoarchaeum</taxon>
    </lineage>
</organism>
<accession>A0A811TGR9</accession>
<dbReference type="Proteomes" id="UP000612009">
    <property type="component" value="Unassembled WGS sequence"/>
</dbReference>
<sequence length="64" mass="7182">MESYEIRWKSSAARDLHSTVRFEGQFGITGFGLEIIELSIRCIPYPELSSFIISGIADMRIAGD</sequence>
<evidence type="ECO:0000313" key="2">
    <source>
        <dbReference type="Proteomes" id="UP000612009"/>
    </source>
</evidence>
<dbReference type="EMBL" id="CAJHIR010000104">
    <property type="protein sequence ID" value="CAD6494944.1"/>
    <property type="molecule type" value="Genomic_DNA"/>
</dbReference>
<dbReference type="AlphaFoldDB" id="A0A811TGR9"/>
<protein>
    <submittedName>
        <fullName evidence="1">Uncharacterized protein</fullName>
    </submittedName>
</protein>
<proteinExistence type="predicted"/>
<reference evidence="1" key="1">
    <citation type="submission" date="2020-10" db="EMBL/GenBank/DDBJ databases">
        <authorList>
            <person name="Hahn C.J."/>
            <person name="Laso-Perez R."/>
            <person name="Vulcano F."/>
            <person name="Vaziourakis K.-M."/>
            <person name="Stokke R."/>
            <person name="Steen I.H."/>
            <person name="Teske A."/>
            <person name="Boetius A."/>
            <person name="Liebeke M."/>
            <person name="Amann R."/>
            <person name="Knittel K."/>
        </authorList>
    </citation>
    <scope>NUCLEOTIDE SEQUENCE</scope>
    <source>
        <strain evidence="1">Gfbio:e3339647-f889-4370-9287-4fb5cb688e4c:AG392J18_GoMArc1</strain>
    </source>
</reference>